<reference evidence="1 2" key="1">
    <citation type="journal article" date="2010" name="Nature">
        <title>Genome sequencing and analysis of the model grass Brachypodium distachyon.</title>
        <authorList>
            <consortium name="International Brachypodium Initiative"/>
        </authorList>
    </citation>
    <scope>NUCLEOTIDE SEQUENCE [LARGE SCALE GENOMIC DNA]</scope>
    <source>
        <strain evidence="1 2">Bd21</strain>
    </source>
</reference>
<protein>
    <submittedName>
        <fullName evidence="1 2">Uncharacterized protein</fullName>
    </submittedName>
</protein>
<reference evidence="2" key="3">
    <citation type="submission" date="2018-08" db="UniProtKB">
        <authorList>
            <consortium name="EnsemblPlants"/>
        </authorList>
    </citation>
    <scope>IDENTIFICATION</scope>
    <source>
        <strain evidence="2">cv. Bd21</strain>
    </source>
</reference>
<organism evidence="1">
    <name type="scientific">Brachypodium distachyon</name>
    <name type="common">Purple false brome</name>
    <name type="synonym">Trachynia distachya</name>
    <dbReference type="NCBI Taxonomy" id="15368"/>
    <lineage>
        <taxon>Eukaryota</taxon>
        <taxon>Viridiplantae</taxon>
        <taxon>Streptophyta</taxon>
        <taxon>Embryophyta</taxon>
        <taxon>Tracheophyta</taxon>
        <taxon>Spermatophyta</taxon>
        <taxon>Magnoliopsida</taxon>
        <taxon>Liliopsida</taxon>
        <taxon>Poales</taxon>
        <taxon>Poaceae</taxon>
        <taxon>BOP clade</taxon>
        <taxon>Pooideae</taxon>
        <taxon>Stipodae</taxon>
        <taxon>Brachypodieae</taxon>
        <taxon>Brachypodium</taxon>
    </lineage>
</organism>
<reference evidence="1" key="2">
    <citation type="submission" date="2017-06" db="EMBL/GenBank/DDBJ databases">
        <title>WGS assembly of Brachypodium distachyon.</title>
        <authorList>
            <consortium name="The International Brachypodium Initiative"/>
            <person name="Lucas S."/>
            <person name="Harmon-Smith M."/>
            <person name="Lail K."/>
            <person name="Tice H."/>
            <person name="Grimwood J."/>
            <person name="Bruce D."/>
            <person name="Barry K."/>
            <person name="Shu S."/>
            <person name="Lindquist E."/>
            <person name="Wang M."/>
            <person name="Pitluck S."/>
            <person name="Vogel J.P."/>
            <person name="Garvin D.F."/>
            <person name="Mockler T.C."/>
            <person name="Schmutz J."/>
            <person name="Rokhsar D."/>
            <person name="Bevan M.W."/>
        </authorList>
    </citation>
    <scope>NUCLEOTIDE SEQUENCE</scope>
    <source>
        <strain evidence="1">Bd21</strain>
    </source>
</reference>
<evidence type="ECO:0000313" key="1">
    <source>
        <dbReference type="EMBL" id="KQJ88309.1"/>
    </source>
</evidence>
<dbReference type="AlphaFoldDB" id="A0A0Q3L6R9"/>
<sequence>MDVATVAFLGEIDQEGEESNKKAVRNKQREPACKNLCTHMNKEEEKRKGTTTKSAICVLWHHQSLASFGCMPAAASKGGVRALRTRKKRNSDRLGGD</sequence>
<dbReference type="EnsemblPlants" id="KQJ88309">
    <property type="protein sequence ID" value="KQJ88309"/>
    <property type="gene ID" value="BRADI_4g16935v3"/>
</dbReference>
<name>A0A0Q3L6R9_BRADI</name>
<proteinExistence type="predicted"/>
<dbReference type="Gramene" id="KQJ88309">
    <property type="protein sequence ID" value="KQJ88309"/>
    <property type="gene ID" value="BRADI_4g16935v3"/>
</dbReference>
<dbReference type="Proteomes" id="UP000008810">
    <property type="component" value="Chromosome 4"/>
</dbReference>
<evidence type="ECO:0000313" key="3">
    <source>
        <dbReference type="Proteomes" id="UP000008810"/>
    </source>
</evidence>
<gene>
    <name evidence="1" type="ORF">BRADI_4g16935v3</name>
</gene>
<dbReference type="EMBL" id="CM000883">
    <property type="protein sequence ID" value="KQJ88309.1"/>
    <property type="molecule type" value="Genomic_DNA"/>
</dbReference>
<keyword evidence="3" id="KW-1185">Reference proteome</keyword>
<evidence type="ECO:0000313" key="2">
    <source>
        <dbReference type="EnsemblPlants" id="KQJ88309"/>
    </source>
</evidence>
<accession>A0A0Q3L6R9</accession>
<dbReference type="InParanoid" id="A0A0Q3L6R9"/>